<sequence>MYLTLLPAKIKKPLFFVLSRTFLILLLLTSLPSVAFAATRYVKPDATGTGASWNDASGNIQNMINASSSGDQVWVAGGTYIADRDQNFNRSFKLKEGVEVYGGFAGTELMLAARDLSVTANASILSGTDATGSVVSNLNNGLTSAAVLNGFTLTGGAFVVRNTASSPMFVNILIIGRSGGGTAMTNDNASPVLVNCTIFNRGGSGLYNTASSPILTNCTIGSSTTSSIDRIGIENVSNSAPQIRNSIIFGNKNGIVNEAGSVPVIRYSLVKGLNDTDPTHHNFTGTATPLFVDVANGNFRLLACSPGINMGSNSYYASGQTPDLSGITTDMDSHSRLYDGVVDMGAYEFQNETPAGVAGVWYVKEGGTGSGVSWACASGSLQITINAASSGDQVWVAGGTYTAELDENFNRSFKMKEGVKIYGGFAGTESTLTGRDLSITANASTLSGRDATGSVVSNLNTGLTSAAVLNGFTVTGGAFVVRNTASSPMFVNILIIGRSGGGTAMNNDNASPVLANCTIVNQGGNGIYNTASSPILTNCTIGGNSPSSIERIGITNVANSAPIIRNSIVTGDANGIVNEAGSVPEIRYSLVTGTNDFDPTHHNLPGSANPLFVDENGGNLQLSACSPAINTGDNAYYASGQTTDLSAVTEDLLGRARFYNNGIVDLGAYEFQAELSTSGIAGVWYVKPGGTGLGKSWDCPLGDLQLAINSASRGEQVWVTGGTYSPGTGPRYSMKEGVKIYGGFAGNETSLTQRDLSITANKSILDANNGPSVLINSLTLTNAAVLDGFTITGVNNGPAIQNTTGSSPKYVNLTIRDNQYTGMYIYNSSPVLVNCTFSGNTSGSVGGGILVSDASPTLINCLISGNMTSGNGGGVFLSNSVTSMINCTIVDNEASGLGGGIFNEGNVSPKLYNSIVSGNNTGIFDPGSRLDIQYSLVQKDPVPGRPAPVNVDPLFVNADGGDYRLRPCSPAVNAGFNYFKSGLTPDLSDIMTDLDNESRLREYIVDMGAYEFSGASRGLATDLDEASANITRDYVLTSFNSNCRLVAYINPSGVVNGLNAVSGPISAKVWVANSQPEDFVKRHYQITPGDNAASATAKVTLFFTQQEFDDFNAVNSTKLPLNATDPENFKANLRIEKRPGYSTDGSGLPNSYVGPVSTFKPSERNGKVEWNADGSYWEVTFDVTGFSGFFVKTTQSALPLNLISFTATKETGSNLLEWSTAAEVNTDNFEVQRSGDARKFVKIATVAASGSGDHQYSYKDESGYKGTIYYRLKMSDRAADGIDGTFTFSKIISLAGEGNFVAIYPNPAGESVTFQVNNALLKTTAILYDITGRRIQNVMITSNKQLLQTKSLPSGLYMLKFADGTVERFMKD</sequence>
<dbReference type="InterPro" id="IPR026444">
    <property type="entry name" value="Secre_tail"/>
</dbReference>
<dbReference type="InterPro" id="IPR011050">
    <property type="entry name" value="Pectin_lyase_fold/virulence"/>
</dbReference>
<feature type="chain" id="PRO_5024325894" evidence="1">
    <location>
        <begin position="38"/>
        <end position="1372"/>
    </location>
</feature>
<feature type="domain" description="Secretion system C-terminal sorting" evidence="3">
    <location>
        <begin position="1303"/>
        <end position="1365"/>
    </location>
</feature>
<dbReference type="Pfam" id="PF18962">
    <property type="entry name" value="Por_Secre_tail"/>
    <property type="match status" value="1"/>
</dbReference>
<keyword evidence="1" id="KW-0732">Signal</keyword>
<dbReference type="Proteomes" id="UP000306402">
    <property type="component" value="Unassembled WGS sequence"/>
</dbReference>
<dbReference type="EMBL" id="VCEJ01000002">
    <property type="protein sequence ID" value="TLV02872.1"/>
    <property type="molecule type" value="Genomic_DNA"/>
</dbReference>
<dbReference type="SMART" id="SM00710">
    <property type="entry name" value="PbH1"/>
    <property type="match status" value="10"/>
</dbReference>
<accession>A0A5R9L2S1</accession>
<dbReference type="Gene3D" id="2.160.20.10">
    <property type="entry name" value="Single-stranded right-handed beta-helix, Pectin lyase-like"/>
    <property type="match status" value="3"/>
</dbReference>
<dbReference type="NCBIfam" id="NF041518">
    <property type="entry name" value="choice_anch_Q"/>
    <property type="match status" value="1"/>
</dbReference>
<dbReference type="InterPro" id="IPR012334">
    <property type="entry name" value="Pectin_lyas_fold"/>
</dbReference>
<dbReference type="OrthoDB" id="8901262at2"/>
<dbReference type="SUPFAM" id="SSF51126">
    <property type="entry name" value="Pectin lyase-like"/>
    <property type="match status" value="3"/>
</dbReference>
<protein>
    <submittedName>
        <fullName evidence="4">T9SS type A sorting domain-containing protein</fullName>
    </submittedName>
</protein>
<reference evidence="4 5" key="1">
    <citation type="submission" date="2019-05" db="EMBL/GenBank/DDBJ databases">
        <authorList>
            <person name="Qu J.-H."/>
        </authorList>
    </citation>
    <scope>NUCLEOTIDE SEQUENCE [LARGE SCALE GENOMIC DNA]</scope>
    <source>
        <strain evidence="4 5">T17</strain>
    </source>
</reference>
<dbReference type="NCBIfam" id="TIGR04183">
    <property type="entry name" value="Por_Secre_tail"/>
    <property type="match status" value="1"/>
</dbReference>
<dbReference type="RefSeq" id="WP_138364081.1">
    <property type="nucleotide sequence ID" value="NZ_VCEJ01000002.1"/>
</dbReference>
<proteinExistence type="predicted"/>
<organism evidence="4 5">
    <name type="scientific">Dyadobacter luticola</name>
    <dbReference type="NCBI Taxonomy" id="1979387"/>
    <lineage>
        <taxon>Bacteria</taxon>
        <taxon>Pseudomonadati</taxon>
        <taxon>Bacteroidota</taxon>
        <taxon>Cytophagia</taxon>
        <taxon>Cytophagales</taxon>
        <taxon>Spirosomataceae</taxon>
        <taxon>Dyadobacter</taxon>
    </lineage>
</organism>
<gene>
    <name evidence="4" type="ORF">FEN17_04470</name>
</gene>
<evidence type="ECO:0000313" key="4">
    <source>
        <dbReference type="EMBL" id="TLV02872.1"/>
    </source>
</evidence>
<keyword evidence="5" id="KW-1185">Reference proteome</keyword>
<feature type="domain" description="Right handed beta helix" evidence="2">
    <location>
        <begin position="783"/>
        <end position="923"/>
    </location>
</feature>
<name>A0A5R9L2S1_9BACT</name>
<evidence type="ECO:0000259" key="3">
    <source>
        <dbReference type="Pfam" id="PF18962"/>
    </source>
</evidence>
<dbReference type="InterPro" id="IPR006626">
    <property type="entry name" value="PbH1"/>
</dbReference>
<evidence type="ECO:0000259" key="2">
    <source>
        <dbReference type="Pfam" id="PF13229"/>
    </source>
</evidence>
<evidence type="ECO:0000313" key="5">
    <source>
        <dbReference type="Proteomes" id="UP000306402"/>
    </source>
</evidence>
<dbReference type="InterPro" id="IPR039448">
    <property type="entry name" value="Beta_helix"/>
</dbReference>
<feature type="signal peptide" evidence="1">
    <location>
        <begin position="1"/>
        <end position="37"/>
    </location>
</feature>
<dbReference type="Pfam" id="PF13229">
    <property type="entry name" value="Beta_helix"/>
    <property type="match status" value="1"/>
</dbReference>
<evidence type="ECO:0000256" key="1">
    <source>
        <dbReference type="SAM" id="SignalP"/>
    </source>
</evidence>
<dbReference type="InterPro" id="IPR059226">
    <property type="entry name" value="Choice_anch_Q_dom"/>
</dbReference>
<comment type="caution">
    <text evidence="4">The sequence shown here is derived from an EMBL/GenBank/DDBJ whole genome shotgun (WGS) entry which is preliminary data.</text>
</comment>